<gene>
    <name evidence="15" type="ORF">L228DRAFT_282240</name>
</gene>
<evidence type="ECO:0000256" key="6">
    <source>
        <dbReference type="ARBA" id="ARBA00022553"/>
    </source>
</evidence>
<dbReference type="InterPro" id="IPR008603">
    <property type="entry name" value="DCTN4"/>
</dbReference>
<name>A0A165HHD6_XYLHT</name>
<evidence type="ECO:0000256" key="10">
    <source>
        <dbReference type="ARBA" id="ARBA00023212"/>
    </source>
</evidence>
<dbReference type="PANTHER" id="PTHR13034">
    <property type="entry name" value="DYNACTIN P62 SUBUNIT"/>
    <property type="match status" value="1"/>
</dbReference>
<evidence type="ECO:0000256" key="5">
    <source>
        <dbReference type="ARBA" id="ARBA00022499"/>
    </source>
</evidence>
<evidence type="ECO:0000256" key="9">
    <source>
        <dbReference type="ARBA" id="ARBA00023054"/>
    </source>
</evidence>
<protein>
    <recommendedName>
        <fullName evidence="12">Dynactin subunit 4</fullName>
    </recommendedName>
</protein>
<feature type="compositionally biased region" description="Low complexity" evidence="14">
    <location>
        <begin position="472"/>
        <end position="486"/>
    </location>
</feature>
<keyword evidence="6" id="KW-0597">Phosphoprotein</keyword>
<keyword evidence="7" id="KW-0832">Ubl conjugation</keyword>
<reference evidence="15 16" key="1">
    <citation type="journal article" date="2016" name="Fungal Biol.">
        <title>The genome of Xylona heveae provides a window into fungal endophytism.</title>
        <authorList>
            <person name="Gazis R."/>
            <person name="Kuo A."/>
            <person name="Riley R."/>
            <person name="LaButti K."/>
            <person name="Lipzen A."/>
            <person name="Lin J."/>
            <person name="Amirebrahimi M."/>
            <person name="Hesse C.N."/>
            <person name="Spatafora J.W."/>
            <person name="Henrissat B."/>
            <person name="Hainaut M."/>
            <person name="Grigoriev I.V."/>
            <person name="Hibbett D.S."/>
        </authorList>
    </citation>
    <scope>NUCLEOTIDE SEQUENCE [LARGE SCALE GENOMIC DNA]</scope>
    <source>
        <strain evidence="15 16">TC161</strain>
    </source>
</reference>
<evidence type="ECO:0000256" key="13">
    <source>
        <dbReference type="ARBA" id="ARBA00093507"/>
    </source>
</evidence>
<evidence type="ECO:0000256" key="2">
    <source>
        <dbReference type="ARBA" id="ARBA00004529"/>
    </source>
</evidence>
<dbReference type="EMBL" id="KV407457">
    <property type="protein sequence ID" value="KZF23519.1"/>
    <property type="molecule type" value="Genomic_DNA"/>
</dbReference>
<evidence type="ECO:0000256" key="11">
    <source>
        <dbReference type="ARBA" id="ARBA00034776"/>
    </source>
</evidence>
<comment type="subunit">
    <text evidence="13">Subunit of dynactin, a multiprotein complex part of a tripartite complex with dynein and a adapter, such as BICDL1, BICD2 or HOOK3. The dynactin complex is built around ACTR1A/ACTB filament and consists of an actin-related filament composed of a shoulder domain, a pointed end and a barbed end. Its length is defined by its flexible shoulder domain. The soulder is composed of 2 DCTN1 subunits, 4 DCTN2 and 2 DCTN3. The 4 DCNT2 (via N-terminus) bind the ACTR1A filament and act as molecular rulers to determine the length. The pointed end is important for binding dynein-dynactin cargo adapters. Consists of 4 subunits: ACTR10, DCNT4, DCTN5 and DCTN6. The barbed end is composed of a CAPZA1:CAPZB heterodimers, which binds ACTR1A/ACTB filament and dynactin and stabilizes dynactin. Interacts with ATP7B, but not ATP7A, in a copper-dependent manner. Interacts with ANK2; this interaction is required for localization at costameres. Interacts with N4BP2L1.</text>
</comment>
<feature type="compositionally biased region" description="Polar residues" evidence="14">
    <location>
        <begin position="553"/>
        <end position="565"/>
    </location>
</feature>
<proteinExistence type="inferred from homology"/>
<evidence type="ECO:0000256" key="8">
    <source>
        <dbReference type="ARBA" id="ARBA00022990"/>
    </source>
</evidence>
<keyword evidence="5" id="KW-1017">Isopeptide bond</keyword>
<dbReference type="Proteomes" id="UP000076632">
    <property type="component" value="Unassembled WGS sequence"/>
</dbReference>
<feature type="compositionally biased region" description="Basic and acidic residues" evidence="14">
    <location>
        <begin position="175"/>
        <end position="191"/>
    </location>
</feature>
<feature type="region of interest" description="Disordered" evidence="14">
    <location>
        <begin position="472"/>
        <end position="507"/>
    </location>
</feature>
<comment type="similarity">
    <text evidence="11">Belongs to the dynactin subunit 4 family.</text>
</comment>
<keyword evidence="4" id="KW-0963">Cytoplasm</keyword>
<dbReference type="Pfam" id="PF05502">
    <property type="entry name" value="Dynactin_p62"/>
    <property type="match status" value="1"/>
</dbReference>
<keyword evidence="16" id="KW-1185">Reference proteome</keyword>
<evidence type="ECO:0000256" key="7">
    <source>
        <dbReference type="ARBA" id="ARBA00022843"/>
    </source>
</evidence>
<keyword evidence="8" id="KW-0007">Acetylation</keyword>
<keyword evidence="10" id="KW-0206">Cytoskeleton</keyword>
<evidence type="ECO:0000256" key="14">
    <source>
        <dbReference type="SAM" id="MobiDB-lite"/>
    </source>
</evidence>
<evidence type="ECO:0000256" key="12">
    <source>
        <dbReference type="ARBA" id="ARBA00034864"/>
    </source>
</evidence>
<feature type="region of interest" description="Disordered" evidence="14">
    <location>
        <begin position="547"/>
        <end position="581"/>
    </location>
</feature>
<feature type="region of interest" description="Disordered" evidence="14">
    <location>
        <begin position="164"/>
        <end position="208"/>
    </location>
</feature>
<evidence type="ECO:0000313" key="15">
    <source>
        <dbReference type="EMBL" id="KZF23519.1"/>
    </source>
</evidence>
<dbReference type="InParanoid" id="A0A165HHD6"/>
<keyword evidence="9" id="KW-0175">Coiled coil</keyword>
<dbReference type="STRING" id="1328760.A0A165HHD6"/>
<evidence type="ECO:0000256" key="3">
    <source>
        <dbReference type="ARBA" id="ARBA00004657"/>
    </source>
</evidence>
<dbReference type="PANTHER" id="PTHR13034:SF2">
    <property type="entry name" value="DYNACTIN SUBUNIT 4"/>
    <property type="match status" value="1"/>
</dbReference>
<comment type="subcellular location">
    <subcellularLocation>
        <location evidence="1">Cytoplasm</location>
        <location evidence="1">Cytoskeleton</location>
        <location evidence="1">Microtubule organizing center</location>
        <location evidence="1">Centrosome</location>
    </subcellularLocation>
    <subcellularLocation>
        <location evidence="2">Cytoplasm</location>
        <location evidence="2">Cytoskeleton</location>
        <location evidence="2">Stress fiber</location>
    </subcellularLocation>
    <subcellularLocation>
        <location evidence="3">Cytoplasm</location>
        <location evidence="3">Myofibril</location>
    </subcellularLocation>
</comment>
<evidence type="ECO:0000256" key="1">
    <source>
        <dbReference type="ARBA" id="ARBA00004300"/>
    </source>
</evidence>
<dbReference type="GO" id="GO:0001725">
    <property type="term" value="C:stress fiber"/>
    <property type="evidence" value="ECO:0007669"/>
    <property type="project" value="UniProtKB-SubCell"/>
</dbReference>
<feature type="region of interest" description="Disordered" evidence="14">
    <location>
        <begin position="31"/>
        <end position="50"/>
    </location>
</feature>
<feature type="compositionally biased region" description="Acidic residues" evidence="14">
    <location>
        <begin position="35"/>
        <end position="44"/>
    </location>
</feature>
<organism evidence="15 16">
    <name type="scientific">Xylona heveae (strain CBS 132557 / TC161)</name>
    <dbReference type="NCBI Taxonomy" id="1328760"/>
    <lineage>
        <taxon>Eukaryota</taxon>
        <taxon>Fungi</taxon>
        <taxon>Dikarya</taxon>
        <taxon>Ascomycota</taxon>
        <taxon>Pezizomycotina</taxon>
        <taxon>Xylonomycetes</taxon>
        <taxon>Xylonales</taxon>
        <taxon>Xylonaceae</taxon>
        <taxon>Xylona</taxon>
    </lineage>
</organism>
<dbReference type="RefSeq" id="XP_018189074.1">
    <property type="nucleotide sequence ID" value="XM_018335976.1"/>
</dbReference>
<dbReference type="OMA" id="CGYCMWT"/>
<evidence type="ECO:0000313" key="16">
    <source>
        <dbReference type="Proteomes" id="UP000076632"/>
    </source>
</evidence>
<evidence type="ECO:0000256" key="4">
    <source>
        <dbReference type="ARBA" id="ARBA00022490"/>
    </source>
</evidence>
<accession>A0A165HHD6</accession>
<dbReference type="AlphaFoldDB" id="A0A165HHD6"/>
<dbReference type="GeneID" id="28901113"/>
<dbReference type="OrthoDB" id="283815at2759"/>
<sequence length="646" mass="71301">MALSFPYLYISCPCASETTLPPVWPYSNRLSRENAEDDDEEDEKTFDPRNPRANYSLYPLEHLLFCEDCRQIRCPRCALEEVLCWYCPSCLFESPSSAVKTEGNRCTRNCFQCPICTSPLSVNALEKPDPRDLSWILSCPYCAWSSLDIGIRFDRPSAIAGQLLRMRNGGQPTLTRKERDGERDRRKRGDTNDAEEEDDHSWKQHKEIEDVDDHFSNIRAFYTDQLAETSASSPFGGNNEFGYGSPGALSRIMGLYSRAGRLSSHRPKDKIRPMREAFGEDEGVKLFDAKGEDEIIERMKSVGWEGTAKLEQQSWQNRDARFLSDLRPVPTLLRTKRARRCRTCRHILTKPESKVASTRYRIRLVALNYVPTMTLKPLVPSPAPPSAAPAVTAAPTPLPPTAPSINLQALPSLIPTQFLLTLHNPLFDPVRVTLATPARTPGRFGSKVTILCPQFDIGANTDMWDEALTDVAAGSSGSEPGPGAKSRGSAAGNQSQPTPGAAAALDAAKRARAAADFDGPVQAEAGKIWDSGRNWTTIVLEVVPANLDEESPSSKPNKSAATNNPGKHDSNPDEPPGETGLEEDEDVLEIPVFVRINYEADISSEDEDGPAADDAVIVRNKRGEKKVKRELAYWCVLGVGRISKIA</sequence>
<dbReference type="GO" id="GO:0005869">
    <property type="term" value="C:dynactin complex"/>
    <property type="evidence" value="ECO:0007669"/>
    <property type="project" value="InterPro"/>
</dbReference>